<dbReference type="Pfam" id="PF20559">
    <property type="entry name" value="DUF6770"/>
    <property type="match status" value="1"/>
</dbReference>
<dbReference type="OrthoDB" id="1312899at2"/>
<feature type="chain" id="PRO_5020430480" evidence="1">
    <location>
        <begin position="22"/>
        <end position="517"/>
    </location>
</feature>
<name>A0A4R8DR20_9BACT</name>
<sequence>MNYKKLLALLPLMLGSIALSAQSKLSIDNVYKTYLQNSGAIYQEGQIKGYFLFYQSDKVDKHTNEYSLDILDQNLNKVKEIKFDDNKKVDLLEAAYNGNALLFLYNDRENKILSAKIYGVDGTLKYTYTRPLDKRTEAFIQSYDPFKKTDDYVNTKVFSCTDQGFTLVLPLKDGRQETFEIDYYSSEKQYQYAYTSETEGRFEQAAYLGNTDSLILVEVERKEHQMSGQPHSSVMAVNYITKKKAFDIEDTRDKYKFVPLYCSKFRLENGNFLLMGSYFDKNANIFKDASLGIAMYNVTSTGDIVSTTFNSWAQDISKYLPLNEKGRIDHIGYLFFHNMIQTPDGNLFAVGEGYKRTADAMGITMNVLGGGGGAGYTEIRVTDMVILKFTPDYKIAGATIQQKNYNTVHTALADLNSQHLLAMIIKSYGGFDYAFTTTDPSSGNFDVCYSDYEKEKEYHGMTFHSLRYDGKTFTGDKIELKTKASNQRVLPGQPGFVMVYEYFKKDKRIDLRLEKLN</sequence>
<gene>
    <name evidence="2" type="ORF">EDB95_0580</name>
</gene>
<dbReference type="Proteomes" id="UP000294498">
    <property type="component" value="Unassembled WGS sequence"/>
</dbReference>
<dbReference type="EMBL" id="SODV01000001">
    <property type="protein sequence ID" value="TDW99570.1"/>
    <property type="molecule type" value="Genomic_DNA"/>
</dbReference>
<proteinExistence type="predicted"/>
<keyword evidence="1" id="KW-0732">Signal</keyword>
<protein>
    <submittedName>
        <fullName evidence="2">Uncharacterized protein</fullName>
    </submittedName>
</protein>
<feature type="signal peptide" evidence="1">
    <location>
        <begin position="1"/>
        <end position="21"/>
    </location>
</feature>
<keyword evidence="3" id="KW-1185">Reference proteome</keyword>
<evidence type="ECO:0000313" key="2">
    <source>
        <dbReference type="EMBL" id="TDW99570.1"/>
    </source>
</evidence>
<evidence type="ECO:0000313" key="3">
    <source>
        <dbReference type="Proteomes" id="UP000294498"/>
    </source>
</evidence>
<dbReference type="AlphaFoldDB" id="A0A4R8DR20"/>
<dbReference type="InterPro" id="IPR046661">
    <property type="entry name" value="DUF6770"/>
</dbReference>
<organism evidence="2 3">
    <name type="scientific">Dinghuibacter silviterrae</name>
    <dbReference type="NCBI Taxonomy" id="1539049"/>
    <lineage>
        <taxon>Bacteria</taxon>
        <taxon>Pseudomonadati</taxon>
        <taxon>Bacteroidota</taxon>
        <taxon>Chitinophagia</taxon>
        <taxon>Chitinophagales</taxon>
        <taxon>Chitinophagaceae</taxon>
        <taxon>Dinghuibacter</taxon>
    </lineage>
</organism>
<dbReference type="RefSeq" id="WP_133990379.1">
    <property type="nucleotide sequence ID" value="NZ_SODV01000001.1"/>
</dbReference>
<accession>A0A4R8DR20</accession>
<reference evidence="2 3" key="1">
    <citation type="submission" date="2019-03" db="EMBL/GenBank/DDBJ databases">
        <title>Genomic Encyclopedia of Type Strains, Phase IV (KMG-IV): sequencing the most valuable type-strain genomes for metagenomic binning, comparative biology and taxonomic classification.</title>
        <authorList>
            <person name="Goeker M."/>
        </authorList>
    </citation>
    <scope>NUCLEOTIDE SEQUENCE [LARGE SCALE GENOMIC DNA]</scope>
    <source>
        <strain evidence="2 3">DSM 100059</strain>
    </source>
</reference>
<comment type="caution">
    <text evidence="2">The sequence shown here is derived from an EMBL/GenBank/DDBJ whole genome shotgun (WGS) entry which is preliminary data.</text>
</comment>
<evidence type="ECO:0000256" key="1">
    <source>
        <dbReference type="SAM" id="SignalP"/>
    </source>
</evidence>